<dbReference type="InterPro" id="IPR001338">
    <property type="entry name" value="Class_I_Hydrophobin"/>
</dbReference>
<dbReference type="EMBL" id="ML014170">
    <property type="protein sequence ID" value="RKP01489.1"/>
    <property type="molecule type" value="Genomic_DNA"/>
</dbReference>
<comment type="subcellular location">
    <subcellularLocation>
        <location evidence="1">Secreted</location>
        <location evidence="1">Cell wall</location>
    </subcellularLocation>
</comment>
<dbReference type="CDD" id="cd23507">
    <property type="entry name" value="hydrophobin_I"/>
    <property type="match status" value="1"/>
</dbReference>
<dbReference type="OrthoDB" id="4225815at2759"/>
<comment type="similarity">
    <text evidence="1">Belongs to the fungal hydrophobin family.</text>
</comment>
<reference evidence="3" key="1">
    <citation type="journal article" date="2018" name="Nat. Microbiol.">
        <title>Leveraging single-cell genomics to expand the fungal tree of life.</title>
        <authorList>
            <person name="Ahrendt S.R."/>
            <person name="Quandt C.A."/>
            <person name="Ciobanu D."/>
            <person name="Clum A."/>
            <person name="Salamov A."/>
            <person name="Andreopoulos B."/>
            <person name="Cheng J.F."/>
            <person name="Woyke T."/>
            <person name="Pelin A."/>
            <person name="Henrissat B."/>
            <person name="Reynolds N.K."/>
            <person name="Benny G.L."/>
            <person name="Smith M.E."/>
            <person name="James T.Y."/>
            <person name="Grigoriev I.V."/>
        </authorList>
    </citation>
    <scope>NUCLEOTIDE SEQUENCE [LARGE SCALE GENOMIC DNA]</scope>
    <source>
        <strain evidence="3">ATCC 52028</strain>
    </source>
</reference>
<accession>A0A4V1IUR6</accession>
<keyword evidence="1" id="KW-0134">Cell wall</keyword>
<dbReference type="GO" id="GO:0005199">
    <property type="term" value="F:structural constituent of cell wall"/>
    <property type="evidence" value="ECO:0007669"/>
    <property type="project" value="InterPro"/>
</dbReference>
<keyword evidence="1" id="KW-0964">Secreted</keyword>
<proteinExistence type="inferred from homology"/>
<protein>
    <recommendedName>
        <fullName evidence="1">Hydrophobin</fullName>
    </recommendedName>
</protein>
<keyword evidence="1" id="KW-1015">Disulfide bond</keyword>
<evidence type="ECO:0000313" key="2">
    <source>
        <dbReference type="EMBL" id="RKP01489.1"/>
    </source>
</evidence>
<feature type="signal peptide" evidence="1">
    <location>
        <begin position="1"/>
        <end position="17"/>
    </location>
</feature>
<dbReference type="AlphaFoldDB" id="A0A4V1IUR6"/>
<feature type="chain" id="PRO_5020966718" description="Hydrophobin" evidence="1">
    <location>
        <begin position="18"/>
        <end position="124"/>
    </location>
</feature>
<dbReference type="GO" id="GO:0009277">
    <property type="term" value="C:fungal-type cell wall"/>
    <property type="evidence" value="ECO:0007669"/>
    <property type="project" value="InterPro"/>
</dbReference>
<keyword evidence="1" id="KW-0732">Signal</keyword>
<dbReference type="Proteomes" id="UP000274922">
    <property type="component" value="Unassembled WGS sequence"/>
</dbReference>
<gene>
    <name evidence="2" type="ORF">CXG81DRAFT_18713</name>
</gene>
<evidence type="ECO:0000256" key="1">
    <source>
        <dbReference type="RuleBase" id="RU365009"/>
    </source>
</evidence>
<name>A0A4V1IUR6_9FUNG</name>
<organism evidence="2 3">
    <name type="scientific">Caulochytrium protostelioides</name>
    <dbReference type="NCBI Taxonomy" id="1555241"/>
    <lineage>
        <taxon>Eukaryota</taxon>
        <taxon>Fungi</taxon>
        <taxon>Fungi incertae sedis</taxon>
        <taxon>Chytridiomycota</taxon>
        <taxon>Chytridiomycota incertae sedis</taxon>
        <taxon>Chytridiomycetes</taxon>
        <taxon>Caulochytriales</taxon>
        <taxon>Caulochytriaceae</taxon>
        <taxon>Caulochytrium</taxon>
    </lineage>
</organism>
<evidence type="ECO:0000313" key="3">
    <source>
        <dbReference type="Proteomes" id="UP000274922"/>
    </source>
</evidence>
<sequence>MQFKLLALLGLAAFVQASRPAPLASPSTSVSIVDRESCANGGSSFCCSQVHNPDATATGVLAGLLDNIHVGFDCVPVGVQILATGTADQCQANVVCCNGKNHGAGIQMGCNARTLRNQRLSHRA</sequence>
<dbReference type="SMART" id="SM00075">
    <property type="entry name" value="HYDRO"/>
    <property type="match status" value="1"/>
</dbReference>
<keyword evidence="3" id="KW-1185">Reference proteome</keyword>
<dbReference type="Pfam" id="PF01185">
    <property type="entry name" value="Hydrophobin"/>
    <property type="match status" value="1"/>
</dbReference>